<sequence>MRRQIAEKTVHLTSEFMEAFYSGNPEPVFAVASPDITWIGAQKEQFDIGFEKFRADIEKVLLDLPPCYLSNQRYLLAQNNGCICTVIGSYYVMSRDNAEHAIAGEQRCVAIWRLSGEQLSLVHLSNSSPIGEWMVTEGEHFPSKMSAYIKNYIRHQVREKLTPRQLVITDTVHVMHFISESEIYYLESDDKYTEIYLADSTIRTRMQLKEFLPKLSPVFLKISRINIVNMSKIARFSERDAILLDGRSLPVPAKKMTEIKKTVSDFFNFNS</sequence>
<gene>
    <name evidence="2" type="ORF">FYJ60_02350</name>
</gene>
<dbReference type="InterPro" id="IPR032710">
    <property type="entry name" value="NTF2-like_dom_sf"/>
</dbReference>
<dbReference type="SMART" id="SM00850">
    <property type="entry name" value="LytTR"/>
    <property type="match status" value="1"/>
</dbReference>
<feature type="domain" description="HTH LytTR-type" evidence="1">
    <location>
        <begin position="181"/>
        <end position="265"/>
    </location>
</feature>
<evidence type="ECO:0000313" key="3">
    <source>
        <dbReference type="Proteomes" id="UP000466864"/>
    </source>
</evidence>
<comment type="caution">
    <text evidence="2">The sequence shown here is derived from an EMBL/GenBank/DDBJ whole genome shotgun (WGS) entry which is preliminary data.</text>
</comment>
<dbReference type="Pfam" id="PF04397">
    <property type="entry name" value="LytTR"/>
    <property type="match status" value="1"/>
</dbReference>
<keyword evidence="3" id="KW-1185">Reference proteome</keyword>
<evidence type="ECO:0000313" key="2">
    <source>
        <dbReference type="EMBL" id="MST81176.1"/>
    </source>
</evidence>
<proteinExistence type="predicted"/>
<organism evidence="2 3">
    <name type="scientific">Bilifractor porci</name>
    <dbReference type="NCBI Taxonomy" id="2606636"/>
    <lineage>
        <taxon>Bacteria</taxon>
        <taxon>Bacillati</taxon>
        <taxon>Bacillota</taxon>
        <taxon>Clostridia</taxon>
        <taxon>Lachnospirales</taxon>
        <taxon>Lachnospiraceae</taxon>
        <taxon>Bilifractor</taxon>
    </lineage>
</organism>
<dbReference type="Gene3D" id="2.40.50.1020">
    <property type="entry name" value="LytTr DNA-binding domain"/>
    <property type="match status" value="1"/>
</dbReference>
<accession>A0A7X2TNV4</accession>
<protein>
    <recommendedName>
        <fullName evidence="1">HTH LytTR-type domain-containing protein</fullName>
    </recommendedName>
</protein>
<dbReference type="GO" id="GO:0003677">
    <property type="term" value="F:DNA binding"/>
    <property type="evidence" value="ECO:0007669"/>
    <property type="project" value="InterPro"/>
</dbReference>
<dbReference type="SUPFAM" id="SSF54427">
    <property type="entry name" value="NTF2-like"/>
    <property type="match status" value="1"/>
</dbReference>
<dbReference type="AlphaFoldDB" id="A0A7X2TNV4"/>
<dbReference type="RefSeq" id="WP_154456970.1">
    <property type="nucleotide sequence ID" value="NZ_VUMV01000001.1"/>
</dbReference>
<evidence type="ECO:0000259" key="1">
    <source>
        <dbReference type="PROSITE" id="PS50930"/>
    </source>
</evidence>
<dbReference type="PROSITE" id="PS50930">
    <property type="entry name" value="HTH_LYTTR"/>
    <property type="match status" value="1"/>
</dbReference>
<dbReference type="EMBL" id="VUMV01000001">
    <property type="protein sequence ID" value="MST81176.1"/>
    <property type="molecule type" value="Genomic_DNA"/>
</dbReference>
<dbReference type="Proteomes" id="UP000466864">
    <property type="component" value="Unassembled WGS sequence"/>
</dbReference>
<dbReference type="InterPro" id="IPR007492">
    <property type="entry name" value="LytTR_DNA-bd_dom"/>
</dbReference>
<name>A0A7X2TNV4_9FIRM</name>
<reference evidence="2 3" key="1">
    <citation type="submission" date="2019-08" db="EMBL/GenBank/DDBJ databases">
        <title>In-depth cultivation of the pig gut microbiome towards novel bacterial diversity and tailored functional studies.</title>
        <authorList>
            <person name="Wylensek D."/>
            <person name="Hitch T.C.A."/>
            <person name="Clavel T."/>
        </authorList>
    </citation>
    <scope>NUCLEOTIDE SEQUENCE [LARGE SCALE GENOMIC DNA]</scope>
    <source>
        <strain evidence="2 3">Oil+RF-744-WCA-WT-13</strain>
    </source>
</reference>